<proteinExistence type="predicted"/>
<evidence type="ECO:0000313" key="3">
    <source>
        <dbReference type="Proteomes" id="UP000257109"/>
    </source>
</evidence>
<protein>
    <recommendedName>
        <fullName evidence="4">Retrotransposon gag domain-containing protein</fullName>
    </recommendedName>
</protein>
<evidence type="ECO:0008006" key="4">
    <source>
        <dbReference type="Google" id="ProtNLM"/>
    </source>
</evidence>
<evidence type="ECO:0000313" key="2">
    <source>
        <dbReference type="EMBL" id="RDX86852.1"/>
    </source>
</evidence>
<dbReference type="AlphaFoldDB" id="A0A371G8G7"/>
<name>A0A371G8G7_MUCPR</name>
<comment type="caution">
    <text evidence="2">The sequence shown here is derived from an EMBL/GenBank/DDBJ whole genome shotgun (WGS) entry which is preliminary data.</text>
</comment>
<feature type="compositionally biased region" description="Basic and acidic residues" evidence="1">
    <location>
        <begin position="40"/>
        <end position="66"/>
    </location>
</feature>
<feature type="region of interest" description="Disordered" evidence="1">
    <location>
        <begin position="1"/>
        <end position="82"/>
    </location>
</feature>
<sequence length="173" mass="18777">MVRFPSHSRPLDRGLLDLTNSTGATGTGGSAQMIPGNPRRGAEDDRQDQRRSNRGEGRKSRSRSRDSIPVGHRGTIATISGGVGNVNPTGLKTMEMAECQDVLTGANATPLGRRQSVPVITFDDQDLKMGSPIQDEPMVISVVAAEYKIERVLIDQGSSANILYWLVFRRMGL</sequence>
<dbReference type="OrthoDB" id="1739701at2759"/>
<evidence type="ECO:0000256" key="1">
    <source>
        <dbReference type="SAM" id="MobiDB-lite"/>
    </source>
</evidence>
<keyword evidence="3" id="KW-1185">Reference proteome</keyword>
<gene>
    <name evidence="2" type="ORF">CR513_31766</name>
</gene>
<accession>A0A371G8G7</accession>
<dbReference type="EMBL" id="QJKJ01006397">
    <property type="protein sequence ID" value="RDX86852.1"/>
    <property type="molecule type" value="Genomic_DNA"/>
</dbReference>
<feature type="non-terminal residue" evidence="2">
    <location>
        <position position="1"/>
    </location>
</feature>
<reference evidence="2" key="1">
    <citation type="submission" date="2018-05" db="EMBL/GenBank/DDBJ databases">
        <title>Draft genome of Mucuna pruriens seed.</title>
        <authorList>
            <person name="Nnadi N.E."/>
            <person name="Vos R."/>
            <person name="Hasami M.H."/>
            <person name="Devisetty U.K."/>
            <person name="Aguiy J.C."/>
        </authorList>
    </citation>
    <scope>NUCLEOTIDE SEQUENCE [LARGE SCALE GENOMIC DNA]</scope>
    <source>
        <strain evidence="2">JCA_2017</strain>
    </source>
</reference>
<dbReference type="Proteomes" id="UP000257109">
    <property type="component" value="Unassembled WGS sequence"/>
</dbReference>
<organism evidence="2 3">
    <name type="scientific">Mucuna pruriens</name>
    <name type="common">Velvet bean</name>
    <name type="synonym">Dolichos pruriens</name>
    <dbReference type="NCBI Taxonomy" id="157652"/>
    <lineage>
        <taxon>Eukaryota</taxon>
        <taxon>Viridiplantae</taxon>
        <taxon>Streptophyta</taxon>
        <taxon>Embryophyta</taxon>
        <taxon>Tracheophyta</taxon>
        <taxon>Spermatophyta</taxon>
        <taxon>Magnoliopsida</taxon>
        <taxon>eudicotyledons</taxon>
        <taxon>Gunneridae</taxon>
        <taxon>Pentapetalae</taxon>
        <taxon>rosids</taxon>
        <taxon>fabids</taxon>
        <taxon>Fabales</taxon>
        <taxon>Fabaceae</taxon>
        <taxon>Papilionoideae</taxon>
        <taxon>50 kb inversion clade</taxon>
        <taxon>NPAAA clade</taxon>
        <taxon>indigoferoid/millettioid clade</taxon>
        <taxon>Phaseoleae</taxon>
        <taxon>Mucuna</taxon>
    </lineage>
</organism>